<gene>
    <name evidence="1" type="ORF">ILYODFUR_039105</name>
</gene>
<name>A0ABV0ST93_9TELE</name>
<sequence>MCFQCYSKVAAGVGSLLVLYVSSSKCLILTLNITIRRSFNISILNLFCHVKPVMDSASLSLLQILIWPLVPREEEGVSVPAVINGLQAEDTLDRSPVHHRVRVGSTSPTSRF</sequence>
<dbReference type="EMBL" id="JAHRIQ010011115">
    <property type="protein sequence ID" value="MEQ2223681.1"/>
    <property type="molecule type" value="Genomic_DNA"/>
</dbReference>
<organism evidence="1 2">
    <name type="scientific">Ilyodon furcidens</name>
    <name type="common">goldbreast splitfin</name>
    <dbReference type="NCBI Taxonomy" id="33524"/>
    <lineage>
        <taxon>Eukaryota</taxon>
        <taxon>Metazoa</taxon>
        <taxon>Chordata</taxon>
        <taxon>Craniata</taxon>
        <taxon>Vertebrata</taxon>
        <taxon>Euteleostomi</taxon>
        <taxon>Actinopterygii</taxon>
        <taxon>Neopterygii</taxon>
        <taxon>Teleostei</taxon>
        <taxon>Neoteleostei</taxon>
        <taxon>Acanthomorphata</taxon>
        <taxon>Ovalentaria</taxon>
        <taxon>Atherinomorphae</taxon>
        <taxon>Cyprinodontiformes</taxon>
        <taxon>Goodeidae</taxon>
        <taxon>Ilyodon</taxon>
    </lineage>
</organism>
<evidence type="ECO:0000313" key="2">
    <source>
        <dbReference type="Proteomes" id="UP001482620"/>
    </source>
</evidence>
<reference evidence="1 2" key="1">
    <citation type="submission" date="2021-06" db="EMBL/GenBank/DDBJ databases">
        <authorList>
            <person name="Palmer J.M."/>
        </authorList>
    </citation>
    <scope>NUCLEOTIDE SEQUENCE [LARGE SCALE GENOMIC DNA]</scope>
    <source>
        <strain evidence="2">if_2019</strain>
        <tissue evidence="1">Muscle</tissue>
    </source>
</reference>
<dbReference type="Proteomes" id="UP001482620">
    <property type="component" value="Unassembled WGS sequence"/>
</dbReference>
<keyword evidence="2" id="KW-1185">Reference proteome</keyword>
<proteinExistence type="predicted"/>
<comment type="caution">
    <text evidence="1">The sequence shown here is derived from an EMBL/GenBank/DDBJ whole genome shotgun (WGS) entry which is preliminary data.</text>
</comment>
<evidence type="ECO:0000313" key="1">
    <source>
        <dbReference type="EMBL" id="MEQ2223681.1"/>
    </source>
</evidence>
<accession>A0ABV0ST93</accession>
<protein>
    <submittedName>
        <fullName evidence="1">Uncharacterized protein</fullName>
    </submittedName>
</protein>